<feature type="domain" description="ABC transmembrane type-2" evidence="9">
    <location>
        <begin position="41"/>
        <end position="266"/>
    </location>
</feature>
<keyword evidence="7 8" id="KW-0472">Membrane</keyword>
<proteinExistence type="inferred from homology"/>
<feature type="transmembrane region" description="Helical" evidence="8">
    <location>
        <begin position="189"/>
        <end position="207"/>
    </location>
</feature>
<protein>
    <recommendedName>
        <fullName evidence="8">Transport permease protein</fullName>
    </recommendedName>
</protein>
<dbReference type="PANTHER" id="PTHR30413:SF10">
    <property type="entry name" value="CAPSULE POLYSACCHARIDE EXPORT INNER-MEMBRANE PROTEIN CTRC"/>
    <property type="match status" value="1"/>
</dbReference>
<feature type="transmembrane region" description="Helical" evidence="8">
    <location>
        <begin position="152"/>
        <end position="177"/>
    </location>
</feature>
<reference evidence="10 11" key="1">
    <citation type="submission" date="2019-12" db="EMBL/GenBank/DDBJ databases">
        <authorList>
            <person name="Huq M.A."/>
        </authorList>
    </citation>
    <scope>NUCLEOTIDE SEQUENCE [LARGE SCALE GENOMIC DNA]</scope>
    <source>
        <strain evidence="10 11">MAH-34</strain>
    </source>
</reference>
<evidence type="ECO:0000259" key="9">
    <source>
        <dbReference type="PROSITE" id="PS51012"/>
    </source>
</evidence>
<keyword evidence="3 8" id="KW-0813">Transport</keyword>
<organism evidence="10 11">
    <name type="scientific">Paenibacillus anseongense</name>
    <dbReference type="NCBI Taxonomy" id="2682845"/>
    <lineage>
        <taxon>Bacteria</taxon>
        <taxon>Bacillati</taxon>
        <taxon>Bacillota</taxon>
        <taxon>Bacilli</taxon>
        <taxon>Bacillales</taxon>
        <taxon>Paenibacillaceae</taxon>
        <taxon>Paenibacillus</taxon>
    </lineage>
</organism>
<dbReference type="InterPro" id="IPR047817">
    <property type="entry name" value="ABC2_TM_bact-type"/>
</dbReference>
<accession>A0ABW9U2H5</accession>
<keyword evidence="11" id="KW-1185">Reference proteome</keyword>
<evidence type="ECO:0000313" key="10">
    <source>
        <dbReference type="EMBL" id="MVQ33746.1"/>
    </source>
</evidence>
<dbReference type="InterPro" id="IPR013525">
    <property type="entry name" value="ABC2_TM"/>
</dbReference>
<comment type="subcellular location">
    <subcellularLocation>
        <location evidence="1 8">Cell membrane</location>
        <topology evidence="1 8">Multi-pass membrane protein</topology>
    </subcellularLocation>
</comment>
<dbReference type="PROSITE" id="PS51012">
    <property type="entry name" value="ABC_TM2"/>
    <property type="match status" value="1"/>
</dbReference>
<evidence type="ECO:0000313" key="11">
    <source>
        <dbReference type="Proteomes" id="UP000467637"/>
    </source>
</evidence>
<dbReference type="EMBL" id="WSEM01000004">
    <property type="protein sequence ID" value="MVQ33746.1"/>
    <property type="molecule type" value="Genomic_DNA"/>
</dbReference>
<feature type="transmembrane region" description="Helical" evidence="8">
    <location>
        <begin position="242"/>
        <end position="263"/>
    </location>
</feature>
<evidence type="ECO:0000256" key="8">
    <source>
        <dbReference type="RuleBase" id="RU361157"/>
    </source>
</evidence>
<evidence type="ECO:0000256" key="3">
    <source>
        <dbReference type="ARBA" id="ARBA00022448"/>
    </source>
</evidence>
<dbReference type="Pfam" id="PF01061">
    <property type="entry name" value="ABC2_membrane"/>
    <property type="match status" value="1"/>
</dbReference>
<keyword evidence="4 8" id="KW-1003">Cell membrane</keyword>
<keyword evidence="5 8" id="KW-0812">Transmembrane</keyword>
<evidence type="ECO:0000256" key="1">
    <source>
        <dbReference type="ARBA" id="ARBA00004651"/>
    </source>
</evidence>
<dbReference type="Proteomes" id="UP000467637">
    <property type="component" value="Unassembled WGS sequence"/>
</dbReference>
<evidence type="ECO:0000256" key="7">
    <source>
        <dbReference type="ARBA" id="ARBA00023136"/>
    </source>
</evidence>
<feature type="transmembrane region" description="Helical" evidence="8">
    <location>
        <begin position="118"/>
        <end position="146"/>
    </location>
</feature>
<keyword evidence="6 8" id="KW-1133">Transmembrane helix</keyword>
<evidence type="ECO:0000256" key="4">
    <source>
        <dbReference type="ARBA" id="ARBA00022475"/>
    </source>
</evidence>
<evidence type="ECO:0000256" key="2">
    <source>
        <dbReference type="ARBA" id="ARBA00007783"/>
    </source>
</evidence>
<dbReference type="RefSeq" id="WP_157317861.1">
    <property type="nucleotide sequence ID" value="NZ_WSEM01000004.1"/>
</dbReference>
<comment type="similarity">
    <text evidence="2 8">Belongs to the ABC-2 integral membrane protein family.</text>
</comment>
<evidence type="ECO:0000256" key="5">
    <source>
        <dbReference type="ARBA" id="ARBA00022692"/>
    </source>
</evidence>
<gene>
    <name evidence="10" type="ORF">GON05_03680</name>
</gene>
<sequence>MQQKKYKFDIFSIFSTLWAHYELIKQFTKREIASRYKGSLLGIVWSLITPIIMLFIYTFVFSEIFKSRWTVDNDNKLQFALIVYCGLIIFNIFAEVTTRAPSLILNNPNYVKKVIFPLEILPVVSMLSALFQGSISYIILIIGILINQGTISISLILLPILIIPFLLFLVGITWILAAFGVYFRDIGQIIGLAIQGIMLLTPIFYPISVVPDKYLMIYHLNPLVYIVEDTRKVLIWGQFPSWYSLSLSFLIGFVFFVIGYNFFKRTKGGFSDVI</sequence>
<comment type="caution">
    <text evidence="10">The sequence shown here is derived from an EMBL/GenBank/DDBJ whole genome shotgun (WGS) entry which is preliminary data.</text>
</comment>
<name>A0ABW9U2H5_9BACL</name>
<evidence type="ECO:0000256" key="6">
    <source>
        <dbReference type="ARBA" id="ARBA00022989"/>
    </source>
</evidence>
<feature type="transmembrane region" description="Helical" evidence="8">
    <location>
        <begin position="79"/>
        <end position="97"/>
    </location>
</feature>
<feature type="transmembrane region" description="Helical" evidence="8">
    <location>
        <begin position="39"/>
        <end position="59"/>
    </location>
</feature>
<dbReference type="PANTHER" id="PTHR30413">
    <property type="entry name" value="INNER MEMBRANE TRANSPORT PERMEASE"/>
    <property type="match status" value="1"/>
</dbReference>